<gene>
    <name evidence="6" type="ORF">SmJEL517_g00897</name>
</gene>
<feature type="domain" description="Guanylate cyclase" evidence="5">
    <location>
        <begin position="150"/>
        <end position="303"/>
    </location>
</feature>
<evidence type="ECO:0000256" key="2">
    <source>
        <dbReference type="ARBA" id="ARBA00022840"/>
    </source>
</evidence>
<dbReference type="GO" id="GO:0004016">
    <property type="term" value="F:adenylate cyclase activity"/>
    <property type="evidence" value="ECO:0007669"/>
    <property type="project" value="TreeGrafter"/>
</dbReference>
<dbReference type="InterPro" id="IPR027417">
    <property type="entry name" value="P-loop_NTPase"/>
</dbReference>
<evidence type="ECO:0000259" key="5">
    <source>
        <dbReference type="PROSITE" id="PS50125"/>
    </source>
</evidence>
<dbReference type="CDD" id="cd07302">
    <property type="entry name" value="CHD"/>
    <property type="match status" value="2"/>
</dbReference>
<keyword evidence="7" id="KW-1185">Reference proteome</keyword>
<feature type="transmembrane region" description="Helical" evidence="4">
    <location>
        <begin position="1803"/>
        <end position="1825"/>
    </location>
</feature>
<dbReference type="OrthoDB" id="194468at2759"/>
<dbReference type="PROSITE" id="PS50125">
    <property type="entry name" value="GUANYLATE_CYCLASE_2"/>
    <property type="match status" value="2"/>
</dbReference>
<reference evidence="6 7" key="1">
    <citation type="journal article" date="2019" name="Sci. Rep.">
        <title>Comparative genomics of chytrid fungi reveal insights into the obligate biotrophic and pathogenic lifestyle of Synchytrium endobioticum.</title>
        <authorList>
            <person name="van de Vossenberg B.T.L.H."/>
            <person name="Warris S."/>
            <person name="Nguyen H.D.T."/>
            <person name="van Gent-Pelzer M.P.E."/>
            <person name="Joly D.L."/>
            <person name="van de Geest H.C."/>
            <person name="Bonants P.J.M."/>
            <person name="Smith D.S."/>
            <person name="Levesque C.A."/>
            <person name="van der Lee T.A.J."/>
        </authorList>
    </citation>
    <scope>NUCLEOTIDE SEQUENCE [LARGE SCALE GENOMIC DNA]</scope>
    <source>
        <strain evidence="6 7">JEL517</strain>
    </source>
</reference>
<keyword evidence="4" id="KW-0812">Transmembrane</keyword>
<evidence type="ECO:0000256" key="3">
    <source>
        <dbReference type="SAM" id="MobiDB-lite"/>
    </source>
</evidence>
<dbReference type="InterPro" id="IPR029787">
    <property type="entry name" value="Nucleotide_cyclase"/>
</dbReference>
<protein>
    <recommendedName>
        <fullName evidence="5">Guanylate cyclase domain-containing protein</fullName>
    </recommendedName>
</protein>
<comment type="caution">
    <text evidence="6">The sequence shown here is derived from an EMBL/GenBank/DDBJ whole genome shotgun (WGS) entry which is preliminary data.</text>
</comment>
<dbReference type="GeneID" id="42002122"/>
<dbReference type="RefSeq" id="XP_031027235.1">
    <property type="nucleotide sequence ID" value="XM_031166825.1"/>
</dbReference>
<dbReference type="STRING" id="1806994.A0A507CHJ7"/>
<feature type="compositionally biased region" description="Low complexity" evidence="3">
    <location>
        <begin position="1401"/>
        <end position="1415"/>
    </location>
</feature>
<feature type="region of interest" description="Disordered" evidence="3">
    <location>
        <begin position="1380"/>
        <end position="1428"/>
    </location>
</feature>
<sequence>MNPLTSHNSYKESSATASMTGQSTTAPPTAAILGGVSGVRDYLVSTVQNSLQQTSSFLGRPDTASSGTNNENYGPSTFAPTPFVAQPVSYEQVVPNFLSKHVRAYCDRLVREQTVNSYTNGTGGGPRKLQQSTESLATMMKPSADEAFAAVVMADVSGYSTLTSMLAERGPIGAELLSKAMKGYLDKIIQIVLTHGGDIVKFAGDAVIFYWRIEAGREGKEEPKSKEDIRKGELIYKACNCCFDLLAKLGSYEVNIPNCPTKLLRIHLGIGGGNIYDVHVGGPPGRWEHFIAGDAVNQLSVVLDLAKPGELAISHQAMKFLANVINVSTVVLEGYDKRCVIVKSMENARRRVPPPTPDVTEDTDLWEVTAKESNVSLYEKFVSHPALFKLQADLNQSKLFRIESHLSDLMSLYELRQVTTIFIRLGSLFEWEANPRALDDAQYAMTIVQESLKKYEGSLRQFHVDDKGAVILCFFGLPPLAHENDASYGLKAGLAICQGFQERFSFSIGITTGVVSIGGVGNAVRTEYAVMGDSINMAARLMCLPYAANSILCDEKTYNLAERDFFFDFLGEVKVKGKAKPISTFRPKALRPEGGKGSAARDNPREICGRLVEKAAIINAVTQHVAGEPSGLVIIESDAGQGLSTLVKYTKVEATERNCHVCNGSAAEMEKYTPYYAFRDVVCDLLAMIEDSVPDGDGGFCIPLGHPPKSDSKKELVAEAANTVHPLASDPATHETSPTLKVNRRSANRMSIFEDDSLHPFHHRQPQARMKQGYLNMIASNDALANARRAASAQGARNDDDVTVGGMNVSVPVVVNSNDSPLSPSIPTGPVPGIAISDSDSDLGSQMLFEDRVKSCLHKMGENPDLAPLLDHILPFNFEKNELINTMSAKVRMKELSDMLRRIVSNLAQANPVVFTFHEVQWMDSLSWELLWEILNTCPRVMVIMFTRVEKYYESDEGRVYLNKLKKLPRALSIRMEGLSKSDTEKMIISTWTGKPLRGVSNLIVDNVYKRTNGNPLYIRSLTTALKESGQWRISDAGILQTEQGEFDFEKVVFGYDLQSIITAQFDRLDRSFQLFLKVASVLGQRFLLDDVLVFLGDLTGFSEKFYRKGPREVANQIDAMDKYGFLTRPEGDQESLFFQFKSAVIHRSIYNMMVMSQRQQLHLNIASYYEKIINDENRHRLLIPLYEHFMETDERQRFKKLKYLEAVCHFYYEKHSMRDAIKHYNIFIETVNELEKENNRQLFAPAVRAAWHRELGEAYFSRQEFTQGEVHLLKSLSLLGHEFVSGRIALALKIRQEKRTRSRFQIQSLTNPASEHNINVSTYNTNTWESKGTLNQRDKYLADPRSDNNSTDGGLPIGTLSSATSKLVSKSRTMSTPMIVKVDQQSSNPAINGDARAGTLNRRSSRLPPSSANSHGQVLSSSFLDDGNSPAVQAGSLPVNKDGSIPMLSVTGSDVGSLVFPSVQLQQANDRREGMSTHGMSTHDSKHDSTGQLNALLMGGKWQTMHQVRMTYMTLAQLYLQTENMKKHCYVVFAGLNMSETPFPKDAIYTKFMAMAGLLYWTHEKNQKRAKAYIDHAMYHDRNLSDVGARAMVVWCSARFSYLTGDYVSALQQADHLLTLSHSLGDWFIREEALRLKALISYEQGPRSLAMAASREYYTTAVHEDRSLGKLWGCLKVLKCSLAQEKLVSDEIQDQCRSCRQILATPDQSWATHPALCIVRISILAECDRRLGLEVPPENVIREIQKHTKNLKKYHWYIIVGLHQLAMFLFTAYDNRGFSPQRPDARKAVIGLLTDLCKQLKIIGTTCLFVIPIRYLFKGLLSIVQDRKREATRRWVRGLKSPGCKDQLYLTSTLHWRLAKYAIPVGDPRRERHLEEGRQGFKKLSAAYEQSQLALCEKSA</sequence>
<evidence type="ECO:0000256" key="4">
    <source>
        <dbReference type="SAM" id="Phobius"/>
    </source>
</evidence>
<dbReference type="PANTHER" id="PTHR16305">
    <property type="entry name" value="TESTICULAR SOLUBLE ADENYLYL CYCLASE"/>
    <property type="match status" value="1"/>
</dbReference>
<proteinExistence type="predicted"/>
<dbReference type="PANTHER" id="PTHR16305:SF28">
    <property type="entry name" value="GUANYLATE CYCLASE DOMAIN-CONTAINING PROTEIN"/>
    <property type="match status" value="1"/>
</dbReference>
<evidence type="ECO:0000313" key="7">
    <source>
        <dbReference type="Proteomes" id="UP000319731"/>
    </source>
</evidence>
<dbReference type="Pfam" id="PF00211">
    <property type="entry name" value="Guanylate_cyc"/>
    <property type="match status" value="1"/>
</dbReference>
<accession>A0A507CHJ7</accession>
<evidence type="ECO:0000256" key="1">
    <source>
        <dbReference type="ARBA" id="ARBA00022741"/>
    </source>
</evidence>
<dbReference type="GO" id="GO:0005524">
    <property type="term" value="F:ATP binding"/>
    <property type="evidence" value="ECO:0007669"/>
    <property type="project" value="UniProtKB-KW"/>
</dbReference>
<dbReference type="GO" id="GO:0035556">
    <property type="term" value="P:intracellular signal transduction"/>
    <property type="evidence" value="ECO:0007669"/>
    <property type="project" value="InterPro"/>
</dbReference>
<dbReference type="InterPro" id="IPR001054">
    <property type="entry name" value="A/G_cyclase"/>
</dbReference>
<feature type="region of interest" description="Disordered" evidence="3">
    <location>
        <begin position="1"/>
        <end position="26"/>
    </location>
</feature>
<keyword evidence="4" id="KW-0472">Membrane</keyword>
<dbReference type="GO" id="GO:0009190">
    <property type="term" value="P:cyclic nucleotide biosynthetic process"/>
    <property type="evidence" value="ECO:0007669"/>
    <property type="project" value="InterPro"/>
</dbReference>
<organism evidence="6 7">
    <name type="scientific">Synchytrium microbalum</name>
    <dbReference type="NCBI Taxonomy" id="1806994"/>
    <lineage>
        <taxon>Eukaryota</taxon>
        <taxon>Fungi</taxon>
        <taxon>Fungi incertae sedis</taxon>
        <taxon>Chytridiomycota</taxon>
        <taxon>Chytridiomycota incertae sedis</taxon>
        <taxon>Chytridiomycetes</taxon>
        <taxon>Synchytriales</taxon>
        <taxon>Synchytriaceae</taxon>
        <taxon>Synchytrium</taxon>
    </lineage>
</organism>
<keyword evidence="4" id="KW-1133">Transmembrane helix</keyword>
<keyword evidence="1" id="KW-0547">Nucleotide-binding</keyword>
<dbReference type="SUPFAM" id="SSF52540">
    <property type="entry name" value="P-loop containing nucleoside triphosphate hydrolases"/>
    <property type="match status" value="1"/>
</dbReference>
<evidence type="ECO:0000313" key="6">
    <source>
        <dbReference type="EMBL" id="TPX37165.1"/>
    </source>
</evidence>
<dbReference type="SUPFAM" id="SSF55073">
    <property type="entry name" value="Nucleotide cyclase"/>
    <property type="match status" value="2"/>
</dbReference>
<keyword evidence="2" id="KW-0067">ATP-binding</keyword>
<feature type="domain" description="Guanylate cyclase" evidence="5">
    <location>
        <begin position="464"/>
        <end position="542"/>
    </location>
</feature>
<dbReference type="GO" id="GO:0005737">
    <property type="term" value="C:cytoplasm"/>
    <property type="evidence" value="ECO:0007669"/>
    <property type="project" value="TreeGrafter"/>
</dbReference>
<dbReference type="Proteomes" id="UP000319731">
    <property type="component" value="Unassembled WGS sequence"/>
</dbReference>
<feature type="region of interest" description="Disordered" evidence="3">
    <location>
        <begin position="54"/>
        <end position="74"/>
    </location>
</feature>
<name>A0A507CHJ7_9FUNG</name>
<dbReference type="Gene3D" id="3.30.70.1230">
    <property type="entry name" value="Nucleotide cyclase"/>
    <property type="match status" value="2"/>
</dbReference>
<feature type="region of interest" description="Disordered" evidence="3">
    <location>
        <begin position="1340"/>
        <end position="1361"/>
    </location>
</feature>
<dbReference type="EMBL" id="QEAO01000003">
    <property type="protein sequence ID" value="TPX37165.1"/>
    <property type="molecule type" value="Genomic_DNA"/>
</dbReference>